<dbReference type="Pfam" id="PF04203">
    <property type="entry name" value="Sortase"/>
    <property type="match status" value="1"/>
</dbReference>
<feature type="transmembrane region" description="Helical" evidence="2">
    <location>
        <begin position="20"/>
        <end position="41"/>
    </location>
</feature>
<evidence type="ECO:0008006" key="5">
    <source>
        <dbReference type="Google" id="ProtNLM"/>
    </source>
</evidence>
<protein>
    <recommendedName>
        <fullName evidence="5">Sortase</fullName>
    </recommendedName>
</protein>
<reference evidence="3 4" key="1">
    <citation type="journal article" date="2016" name="Nat. Commun.">
        <title>Thousands of microbial genomes shed light on interconnected biogeochemical processes in an aquifer system.</title>
        <authorList>
            <person name="Anantharaman K."/>
            <person name="Brown C.T."/>
            <person name="Hug L.A."/>
            <person name="Sharon I."/>
            <person name="Castelle C.J."/>
            <person name="Probst A.J."/>
            <person name="Thomas B.C."/>
            <person name="Singh A."/>
            <person name="Wilkins M.J."/>
            <person name="Karaoz U."/>
            <person name="Brodie E.L."/>
            <person name="Williams K.H."/>
            <person name="Hubbard S.S."/>
            <person name="Banfield J.F."/>
        </authorList>
    </citation>
    <scope>NUCLEOTIDE SEQUENCE [LARGE SCALE GENOMIC DNA]</scope>
</reference>
<keyword evidence="1" id="KW-0378">Hydrolase</keyword>
<evidence type="ECO:0000313" key="4">
    <source>
        <dbReference type="Proteomes" id="UP000176967"/>
    </source>
</evidence>
<name>A0A1F4VRN3_UNCKA</name>
<dbReference type="STRING" id="1802628.A2890_01580"/>
<dbReference type="Proteomes" id="UP000176967">
    <property type="component" value="Unassembled WGS sequence"/>
</dbReference>
<dbReference type="SUPFAM" id="SSF63817">
    <property type="entry name" value="Sortase"/>
    <property type="match status" value="1"/>
</dbReference>
<organism evidence="3 4">
    <name type="scientific">candidate division WWE3 bacterium RIFCSPLOWO2_01_FULL_53_14</name>
    <dbReference type="NCBI Taxonomy" id="1802628"/>
    <lineage>
        <taxon>Bacteria</taxon>
        <taxon>Katanobacteria</taxon>
    </lineage>
</organism>
<evidence type="ECO:0000313" key="3">
    <source>
        <dbReference type="EMBL" id="OGC59857.1"/>
    </source>
</evidence>
<dbReference type="InterPro" id="IPR042003">
    <property type="entry name" value="Sortase_E"/>
</dbReference>
<gene>
    <name evidence="3" type="ORF">A2890_01580</name>
</gene>
<evidence type="ECO:0000256" key="2">
    <source>
        <dbReference type="SAM" id="Phobius"/>
    </source>
</evidence>
<dbReference type="AlphaFoldDB" id="A0A1F4VRN3"/>
<keyword evidence="2" id="KW-0472">Membrane</keyword>
<dbReference type="InterPro" id="IPR005754">
    <property type="entry name" value="Sortase"/>
</dbReference>
<comment type="caution">
    <text evidence="3">The sequence shown here is derived from an EMBL/GenBank/DDBJ whole genome shotgun (WGS) entry which is preliminary data.</text>
</comment>
<evidence type="ECO:0000256" key="1">
    <source>
        <dbReference type="ARBA" id="ARBA00022801"/>
    </source>
</evidence>
<accession>A0A1F4VRN3</accession>
<dbReference type="EMBL" id="MEVL01000032">
    <property type="protein sequence ID" value="OGC59857.1"/>
    <property type="molecule type" value="Genomic_DNA"/>
</dbReference>
<proteinExistence type="predicted"/>
<keyword evidence="2" id="KW-1133">Transmembrane helix</keyword>
<dbReference type="CDD" id="cd05830">
    <property type="entry name" value="Sortase_E"/>
    <property type="match status" value="1"/>
</dbReference>
<dbReference type="Gene3D" id="2.40.260.10">
    <property type="entry name" value="Sortase"/>
    <property type="match status" value="1"/>
</dbReference>
<sequence>MLNLAEEIRRIDWKVFAVKLLSNALILGAVLYFLLSFWDVARQEALYTYWRLRGQTFTVDEVEEEPPAATSPFAGLIAQPTPLKVTPKSTQFGIVIEKIGVNAPVIADVSTSDKRAYLAALQKGVAHARGTVKPGQIGNSYLFAHTTLDFWKYGPYAGVFNLIRKLEKGDRIVIFYQGKRFDYYVKGKEIVSGFNTTPLTRTFDTPYLTLQTCDPPGIAINRLIITAELRQP</sequence>
<dbReference type="GO" id="GO:0016787">
    <property type="term" value="F:hydrolase activity"/>
    <property type="evidence" value="ECO:0007669"/>
    <property type="project" value="UniProtKB-KW"/>
</dbReference>
<keyword evidence="2" id="KW-0812">Transmembrane</keyword>
<dbReference type="InterPro" id="IPR023365">
    <property type="entry name" value="Sortase_dom-sf"/>
</dbReference>